<accession>A0A0F9IP68</accession>
<reference evidence="1" key="1">
    <citation type="journal article" date="2015" name="Nature">
        <title>Complex archaea that bridge the gap between prokaryotes and eukaryotes.</title>
        <authorList>
            <person name="Spang A."/>
            <person name="Saw J.H."/>
            <person name="Jorgensen S.L."/>
            <person name="Zaremba-Niedzwiedzka K."/>
            <person name="Martijn J."/>
            <person name="Lind A.E."/>
            <person name="van Eijk R."/>
            <person name="Schleper C."/>
            <person name="Guy L."/>
            <person name="Ettema T.J."/>
        </authorList>
    </citation>
    <scope>NUCLEOTIDE SEQUENCE</scope>
</reference>
<comment type="caution">
    <text evidence="1">The sequence shown here is derived from an EMBL/GenBank/DDBJ whole genome shotgun (WGS) entry which is preliminary data.</text>
</comment>
<proteinExistence type="predicted"/>
<dbReference type="AlphaFoldDB" id="A0A0F9IP68"/>
<organism evidence="1">
    <name type="scientific">marine sediment metagenome</name>
    <dbReference type="NCBI Taxonomy" id="412755"/>
    <lineage>
        <taxon>unclassified sequences</taxon>
        <taxon>metagenomes</taxon>
        <taxon>ecological metagenomes</taxon>
    </lineage>
</organism>
<protein>
    <submittedName>
        <fullName evidence="1">Uncharacterized protein</fullName>
    </submittedName>
</protein>
<evidence type="ECO:0000313" key="1">
    <source>
        <dbReference type="EMBL" id="KKL89032.1"/>
    </source>
</evidence>
<dbReference type="EMBL" id="LAZR01020398">
    <property type="protein sequence ID" value="KKL89032.1"/>
    <property type="molecule type" value="Genomic_DNA"/>
</dbReference>
<name>A0A0F9IP68_9ZZZZ</name>
<gene>
    <name evidence="1" type="ORF">LCGC14_1918800</name>
</gene>
<sequence length="145" mass="15789">MAKLFKITGVQNVIRNLNIEVLKIRGWSMAGLVRGVIIIRRDMDRTPPLIPIDFGNLRGSWFVVTGIGAGDKTSSKFKGPQASKLGAGHSKVVSSVGKQVKGREVVGFGFSAFYSGVVHEVVTPAKTWKRASSGPKFLESYIKRN</sequence>
<feature type="non-terminal residue" evidence="1">
    <location>
        <position position="145"/>
    </location>
</feature>